<dbReference type="Pfam" id="PF06042">
    <property type="entry name" value="NTP_transf_6"/>
    <property type="match status" value="1"/>
</dbReference>
<dbReference type="PANTHER" id="PTHR39166">
    <property type="entry name" value="BLL1166 PROTEIN"/>
    <property type="match status" value="1"/>
</dbReference>
<dbReference type="InterPro" id="IPR009267">
    <property type="entry name" value="NTP_transf_6"/>
</dbReference>
<keyword evidence="2" id="KW-1185">Reference proteome</keyword>
<dbReference type="Proteomes" id="UP000185783">
    <property type="component" value="Unassembled WGS sequence"/>
</dbReference>
<proteinExistence type="predicted"/>
<dbReference type="EMBL" id="LVVZ01000014">
    <property type="protein sequence ID" value="OKL44260.1"/>
    <property type="molecule type" value="Genomic_DNA"/>
</dbReference>
<sequence>MPTHPVSQSGVNSDLVRLDPARLADPQATCEYERQCVLKLLMASTPGMMGALRGIRSIGLRDWCVSGRTLTYVVYSSLLGAPAHQTRMPLSVLCYEPEPAALGVEPKVIQNLRRVVMDERFDLQIVNVAKERSQLVGNIVSCVDEAVLYSPLKALAAGVRLGADGSLNCVAPFGLTSLFKADLAPNPFGQNDTLYLREVNLFQRLWPAGFTC</sequence>
<name>A0A1U7JHN9_9HYPH</name>
<comment type="caution">
    <text evidence="1">The sequence shown here is derived from an EMBL/GenBank/DDBJ whole genome shotgun (WGS) entry which is preliminary data.</text>
</comment>
<reference evidence="1" key="1">
    <citation type="submission" date="2016-03" db="EMBL/GenBank/DDBJ databases">
        <title>Genome sequence of Nesiotobacter sp. nov., a moderately halophilic alphaproteobacterium isolated from the Yellow Sea, China.</title>
        <authorList>
            <person name="Zhang G."/>
            <person name="Zhang R."/>
        </authorList>
    </citation>
    <scope>NUCLEOTIDE SEQUENCE [LARGE SCALE GENOMIC DNA]</scope>
    <source>
        <strain evidence="1">WB1-6</strain>
    </source>
</reference>
<evidence type="ECO:0000313" key="1">
    <source>
        <dbReference type="EMBL" id="OKL44260.1"/>
    </source>
</evidence>
<accession>A0A1U7JHN9</accession>
<dbReference type="PANTHER" id="PTHR39166:SF1">
    <property type="entry name" value="BLL1166 PROTEIN"/>
    <property type="match status" value="1"/>
</dbReference>
<protein>
    <submittedName>
        <fullName evidence="1">Uncharacterized protein</fullName>
    </submittedName>
</protein>
<dbReference type="STRING" id="197461.A3843_07565"/>
<evidence type="ECO:0000313" key="2">
    <source>
        <dbReference type="Proteomes" id="UP000185783"/>
    </source>
</evidence>
<gene>
    <name evidence="1" type="ORF">A3843_07565</name>
</gene>
<dbReference type="AlphaFoldDB" id="A0A1U7JHN9"/>
<organism evidence="1 2">
    <name type="scientific">Pseudovibrio exalbescens</name>
    <dbReference type="NCBI Taxonomy" id="197461"/>
    <lineage>
        <taxon>Bacteria</taxon>
        <taxon>Pseudomonadati</taxon>
        <taxon>Pseudomonadota</taxon>
        <taxon>Alphaproteobacteria</taxon>
        <taxon>Hyphomicrobiales</taxon>
        <taxon>Stappiaceae</taxon>
        <taxon>Pseudovibrio</taxon>
    </lineage>
</organism>